<evidence type="ECO:0000313" key="6">
    <source>
        <dbReference type="EMBL" id="AZA13606.1"/>
    </source>
</evidence>
<dbReference type="EMBL" id="CP033896">
    <property type="protein sequence ID" value="AZA13606.1"/>
    <property type="molecule type" value="Genomic_DNA"/>
</dbReference>
<dbReference type="GO" id="GO:0003677">
    <property type="term" value="F:DNA binding"/>
    <property type="evidence" value="ECO:0007669"/>
    <property type="project" value="UniProtKB-UniRule"/>
</dbReference>
<organism evidence="6 7">
    <name type="scientific">Corynebacterium choanae</name>
    <dbReference type="NCBI Taxonomy" id="1862358"/>
    <lineage>
        <taxon>Bacteria</taxon>
        <taxon>Bacillati</taxon>
        <taxon>Actinomycetota</taxon>
        <taxon>Actinomycetes</taxon>
        <taxon>Mycobacteriales</taxon>
        <taxon>Corynebacteriaceae</taxon>
        <taxon>Corynebacterium</taxon>
    </lineage>
</organism>
<evidence type="ECO:0000313" key="7">
    <source>
        <dbReference type="Proteomes" id="UP000269019"/>
    </source>
</evidence>
<reference evidence="6 7" key="1">
    <citation type="submission" date="2018-11" db="EMBL/GenBank/DDBJ databases">
        <authorList>
            <person name="Kleinhagauer T."/>
            <person name="Glaeser S.P."/>
            <person name="Spergser J."/>
            <person name="Ruckert C."/>
            <person name="Kaempfer P."/>
            <person name="Busse H.-J."/>
        </authorList>
    </citation>
    <scope>NUCLEOTIDE SEQUENCE [LARGE SCALE GENOMIC DNA]</scope>
    <source>
        <strain evidence="6 7">200CH</strain>
    </source>
</reference>
<dbReference type="Gene3D" id="1.10.357.10">
    <property type="entry name" value="Tetracycline Repressor, domain 2"/>
    <property type="match status" value="1"/>
</dbReference>
<evidence type="ECO:0000256" key="2">
    <source>
        <dbReference type="ARBA" id="ARBA00023125"/>
    </source>
</evidence>
<dbReference type="PANTHER" id="PTHR47506:SF6">
    <property type="entry name" value="HTH-TYPE TRANSCRIPTIONAL REPRESSOR NEMR"/>
    <property type="match status" value="1"/>
</dbReference>
<evidence type="ECO:0000259" key="5">
    <source>
        <dbReference type="PROSITE" id="PS50977"/>
    </source>
</evidence>
<keyword evidence="7" id="KW-1185">Reference proteome</keyword>
<feature type="DNA-binding region" description="H-T-H motif" evidence="4">
    <location>
        <begin position="33"/>
        <end position="52"/>
    </location>
</feature>
<dbReference type="InterPro" id="IPR009057">
    <property type="entry name" value="Homeodomain-like_sf"/>
</dbReference>
<dbReference type="OrthoDB" id="5816932at2"/>
<dbReference type="Pfam" id="PF00440">
    <property type="entry name" value="TetR_N"/>
    <property type="match status" value="1"/>
</dbReference>
<gene>
    <name evidence="6" type="primary">acnR1</name>
    <name evidence="6" type="ORF">CCHOA_06035</name>
</gene>
<evidence type="ECO:0000256" key="4">
    <source>
        <dbReference type="PROSITE-ProRule" id="PRU00335"/>
    </source>
</evidence>
<name>A0A3G6J6M4_9CORY</name>
<dbReference type="PANTHER" id="PTHR47506">
    <property type="entry name" value="TRANSCRIPTIONAL REGULATORY PROTEIN"/>
    <property type="match status" value="1"/>
</dbReference>
<dbReference type="SUPFAM" id="SSF46689">
    <property type="entry name" value="Homeodomain-like"/>
    <property type="match status" value="1"/>
</dbReference>
<dbReference type="PRINTS" id="PR00455">
    <property type="entry name" value="HTHTETR"/>
</dbReference>
<protein>
    <submittedName>
        <fullName evidence="6">HTH-type transcriptional repressor AcnR</fullName>
    </submittedName>
</protein>
<keyword evidence="3" id="KW-0804">Transcription</keyword>
<dbReference type="KEGG" id="ccho:CCHOA_06035"/>
<accession>A0A3G6J6M4</accession>
<feature type="domain" description="HTH tetR-type" evidence="5">
    <location>
        <begin position="10"/>
        <end position="70"/>
    </location>
</feature>
<dbReference type="SUPFAM" id="SSF48498">
    <property type="entry name" value="Tetracyclin repressor-like, C-terminal domain"/>
    <property type="match status" value="1"/>
</dbReference>
<keyword evidence="1" id="KW-0805">Transcription regulation</keyword>
<proteinExistence type="predicted"/>
<keyword evidence="2 4" id="KW-0238">DNA-binding</keyword>
<dbReference type="PROSITE" id="PS50977">
    <property type="entry name" value="HTH_TETR_2"/>
    <property type="match status" value="1"/>
</dbReference>
<dbReference type="AlphaFoldDB" id="A0A3G6J6M4"/>
<dbReference type="InterPro" id="IPR036271">
    <property type="entry name" value="Tet_transcr_reg_TetR-rel_C_sf"/>
</dbReference>
<dbReference type="RefSeq" id="WP_123927910.1">
    <property type="nucleotide sequence ID" value="NZ_CP033896.1"/>
</dbReference>
<dbReference type="InterPro" id="IPR001647">
    <property type="entry name" value="HTH_TetR"/>
</dbReference>
<evidence type="ECO:0000256" key="3">
    <source>
        <dbReference type="ARBA" id="ARBA00023163"/>
    </source>
</evidence>
<sequence length="197" mass="22375">MPKISADTLSARRREILDDARHCFATYGYEGATVRRLEAATGKSRGAIFHHFGDKETLFLTLAKQDAQRMAETVARHGLVEVMRDMLAAPEDYDFLLTRLEITRLIKTDPSFAARWKEHQEILDQAIKQRLQQGIHYGWMRVDLDVDALHTYLEVCMDGIIARLASGDDPNQLQQVLDLVESSLRRSPGVKPPSSLR</sequence>
<dbReference type="Proteomes" id="UP000269019">
    <property type="component" value="Chromosome"/>
</dbReference>
<evidence type="ECO:0000256" key="1">
    <source>
        <dbReference type="ARBA" id="ARBA00023015"/>
    </source>
</evidence>